<dbReference type="Pfam" id="PF02518">
    <property type="entry name" value="HATPase_c"/>
    <property type="match status" value="1"/>
</dbReference>
<evidence type="ECO:0000313" key="14">
    <source>
        <dbReference type="Proteomes" id="UP000051870"/>
    </source>
</evidence>
<protein>
    <recommendedName>
        <fullName evidence="3">histidine kinase</fullName>
        <ecNumber evidence="3">2.7.13.3</ecNumber>
    </recommendedName>
</protein>
<keyword evidence="14" id="KW-1185">Reference proteome</keyword>
<dbReference type="EMBL" id="CYTW01000001">
    <property type="protein sequence ID" value="CUJ95026.1"/>
    <property type="molecule type" value="Genomic_DNA"/>
</dbReference>
<dbReference type="FunFam" id="3.30.565.10:FF:000006">
    <property type="entry name" value="Sensor histidine kinase WalK"/>
    <property type="match status" value="1"/>
</dbReference>
<keyword evidence="9" id="KW-0067">ATP-binding</keyword>
<dbReference type="PRINTS" id="PR00344">
    <property type="entry name" value="BCTRLSENSOR"/>
</dbReference>
<dbReference type="SUPFAM" id="SSF55874">
    <property type="entry name" value="ATPase domain of HSP90 chaperone/DNA topoisomerase II/histidine kinase"/>
    <property type="match status" value="1"/>
</dbReference>
<keyword evidence="10" id="KW-0902">Two-component regulatory system</keyword>
<dbReference type="FunFam" id="1.10.287.130:FF:000008">
    <property type="entry name" value="Two-component sensor histidine kinase"/>
    <property type="match status" value="1"/>
</dbReference>
<feature type="domain" description="Histidine kinase" evidence="12">
    <location>
        <begin position="122"/>
        <end position="346"/>
    </location>
</feature>
<name>A0A0P1I7F2_9RHOB</name>
<keyword evidence="11" id="KW-0472">Membrane</keyword>
<dbReference type="InterPro" id="IPR003594">
    <property type="entry name" value="HATPase_dom"/>
</dbReference>
<keyword evidence="8" id="KW-0418">Kinase</keyword>
<evidence type="ECO:0000256" key="3">
    <source>
        <dbReference type="ARBA" id="ARBA00012438"/>
    </source>
</evidence>
<keyword evidence="6 13" id="KW-0808">Transferase</keyword>
<dbReference type="InterPro" id="IPR036890">
    <property type="entry name" value="HATPase_C_sf"/>
</dbReference>
<evidence type="ECO:0000256" key="4">
    <source>
        <dbReference type="ARBA" id="ARBA00022475"/>
    </source>
</evidence>
<dbReference type="InterPro" id="IPR005467">
    <property type="entry name" value="His_kinase_dom"/>
</dbReference>
<reference evidence="14" key="1">
    <citation type="submission" date="2015-09" db="EMBL/GenBank/DDBJ databases">
        <authorList>
            <person name="Rodrigo-Torres Lidia"/>
            <person name="Arahal R.David."/>
        </authorList>
    </citation>
    <scope>NUCLEOTIDE SEQUENCE [LARGE SCALE GENOMIC DNA]</scope>
    <source>
        <strain evidence="14">CECT 7735</strain>
    </source>
</reference>
<accession>A0A0P1I7F2</accession>
<dbReference type="GeneID" id="83880858"/>
<dbReference type="Pfam" id="PF00512">
    <property type="entry name" value="HisKA"/>
    <property type="match status" value="1"/>
</dbReference>
<dbReference type="SUPFAM" id="SSF47384">
    <property type="entry name" value="Homodimeric domain of signal transducing histidine kinase"/>
    <property type="match status" value="1"/>
</dbReference>
<evidence type="ECO:0000256" key="6">
    <source>
        <dbReference type="ARBA" id="ARBA00022679"/>
    </source>
</evidence>
<dbReference type="PROSITE" id="PS50109">
    <property type="entry name" value="HIS_KIN"/>
    <property type="match status" value="1"/>
</dbReference>
<evidence type="ECO:0000313" key="13">
    <source>
        <dbReference type="EMBL" id="CUJ95026.1"/>
    </source>
</evidence>
<dbReference type="RefSeq" id="WP_058310902.1">
    <property type="nucleotide sequence ID" value="NZ_CYTW01000001.1"/>
</dbReference>
<dbReference type="Proteomes" id="UP000051870">
    <property type="component" value="Unassembled WGS sequence"/>
</dbReference>
<dbReference type="Gene3D" id="1.10.287.130">
    <property type="match status" value="1"/>
</dbReference>
<comment type="catalytic activity">
    <reaction evidence="1">
        <text>ATP + protein L-histidine = ADP + protein N-phospho-L-histidine.</text>
        <dbReference type="EC" id="2.7.13.3"/>
    </reaction>
</comment>
<dbReference type="GO" id="GO:0016036">
    <property type="term" value="P:cellular response to phosphate starvation"/>
    <property type="evidence" value="ECO:0007669"/>
    <property type="project" value="TreeGrafter"/>
</dbReference>
<dbReference type="PANTHER" id="PTHR45453">
    <property type="entry name" value="PHOSPHATE REGULON SENSOR PROTEIN PHOR"/>
    <property type="match status" value="1"/>
</dbReference>
<evidence type="ECO:0000256" key="11">
    <source>
        <dbReference type="ARBA" id="ARBA00023136"/>
    </source>
</evidence>
<evidence type="ECO:0000259" key="12">
    <source>
        <dbReference type="PROSITE" id="PS50109"/>
    </source>
</evidence>
<dbReference type="InterPro" id="IPR036097">
    <property type="entry name" value="HisK_dim/P_sf"/>
</dbReference>
<dbReference type="InterPro" id="IPR004358">
    <property type="entry name" value="Sig_transdc_His_kin-like_C"/>
</dbReference>
<gene>
    <name evidence="13" type="primary">phoR_2</name>
    <name evidence="13" type="ORF">PH7735_01819</name>
</gene>
<proteinExistence type="predicted"/>
<organism evidence="13 14">
    <name type="scientific">Shimia thalassica</name>
    <dbReference type="NCBI Taxonomy" id="1715693"/>
    <lineage>
        <taxon>Bacteria</taxon>
        <taxon>Pseudomonadati</taxon>
        <taxon>Pseudomonadota</taxon>
        <taxon>Alphaproteobacteria</taxon>
        <taxon>Rhodobacterales</taxon>
        <taxon>Roseobacteraceae</taxon>
    </lineage>
</organism>
<dbReference type="AlphaFoldDB" id="A0A0P1I7F2"/>
<evidence type="ECO:0000256" key="2">
    <source>
        <dbReference type="ARBA" id="ARBA00004236"/>
    </source>
</evidence>
<dbReference type="EC" id="2.7.13.3" evidence="3"/>
<evidence type="ECO:0000256" key="5">
    <source>
        <dbReference type="ARBA" id="ARBA00022553"/>
    </source>
</evidence>
<evidence type="ECO:0000256" key="7">
    <source>
        <dbReference type="ARBA" id="ARBA00022741"/>
    </source>
</evidence>
<comment type="subcellular location">
    <subcellularLocation>
        <location evidence="2">Cell membrane</location>
    </subcellularLocation>
</comment>
<dbReference type="GO" id="GO:0004721">
    <property type="term" value="F:phosphoprotein phosphatase activity"/>
    <property type="evidence" value="ECO:0007669"/>
    <property type="project" value="TreeGrafter"/>
</dbReference>
<dbReference type="CDD" id="cd00082">
    <property type="entry name" value="HisKA"/>
    <property type="match status" value="1"/>
</dbReference>
<keyword evidence="4" id="KW-1003">Cell membrane</keyword>
<dbReference type="GO" id="GO:0000155">
    <property type="term" value="F:phosphorelay sensor kinase activity"/>
    <property type="evidence" value="ECO:0007669"/>
    <property type="project" value="InterPro"/>
</dbReference>
<dbReference type="InterPro" id="IPR050351">
    <property type="entry name" value="BphY/WalK/GraS-like"/>
</dbReference>
<dbReference type="Gene3D" id="3.30.565.10">
    <property type="entry name" value="Histidine kinase-like ATPase, C-terminal domain"/>
    <property type="match status" value="1"/>
</dbReference>
<keyword evidence="7" id="KW-0547">Nucleotide-binding</keyword>
<dbReference type="GO" id="GO:0005886">
    <property type="term" value="C:plasma membrane"/>
    <property type="evidence" value="ECO:0007669"/>
    <property type="project" value="UniProtKB-SubCell"/>
</dbReference>
<dbReference type="SMART" id="SM00388">
    <property type="entry name" value="HisKA"/>
    <property type="match status" value="1"/>
</dbReference>
<dbReference type="InterPro" id="IPR003661">
    <property type="entry name" value="HisK_dim/P_dom"/>
</dbReference>
<dbReference type="SMART" id="SM00387">
    <property type="entry name" value="HATPase_c"/>
    <property type="match status" value="1"/>
</dbReference>
<evidence type="ECO:0000256" key="1">
    <source>
        <dbReference type="ARBA" id="ARBA00000085"/>
    </source>
</evidence>
<evidence type="ECO:0000256" key="8">
    <source>
        <dbReference type="ARBA" id="ARBA00022777"/>
    </source>
</evidence>
<dbReference type="GO" id="GO:0005524">
    <property type="term" value="F:ATP binding"/>
    <property type="evidence" value="ECO:0007669"/>
    <property type="project" value="UniProtKB-KW"/>
</dbReference>
<evidence type="ECO:0000256" key="10">
    <source>
        <dbReference type="ARBA" id="ARBA00023012"/>
    </source>
</evidence>
<sequence>MSATLAKSFVHGIPMPSVFVGSNKRIIAANEGALTLNPKADETSPFVLVFRQPGLTEALDSCLANGTEQRAIYHHHDGPLNVRYNVTFSRVTGEEVDGVLLCFTDVTHLQQADKMRRDFVANVSHELRTPLTAILGFIETIQGPARGDPEAQQRFLTTMSAEASRMNRLVGDLLSLSRVEEEARMRPTSAIDLDQLLRSVLRNLETVAEENGGQFLYDTPDVPTSVTGDPDQLLQVFTNLIENALKYGGQGTQVSIKVSFVARDHVLRKPALLIAISDNGPGIDAVHLPRLTERFYRIDSHRSREMGGTGLGLAIVKHILNRHRGRLQVESTLGQGSTFTVILPKK</sequence>
<dbReference type="PANTHER" id="PTHR45453:SF1">
    <property type="entry name" value="PHOSPHATE REGULON SENSOR PROTEIN PHOR"/>
    <property type="match status" value="1"/>
</dbReference>
<evidence type="ECO:0000256" key="9">
    <source>
        <dbReference type="ARBA" id="ARBA00022840"/>
    </source>
</evidence>
<keyword evidence="5" id="KW-0597">Phosphoprotein</keyword>
<dbReference type="STRING" id="1715693.PH7735_01819"/>